<evidence type="ECO:0000313" key="7">
    <source>
        <dbReference type="EMBL" id="MBR0665383.1"/>
    </source>
</evidence>
<evidence type="ECO:0000256" key="5">
    <source>
        <dbReference type="SAM" id="MobiDB-lite"/>
    </source>
</evidence>
<comment type="similarity">
    <text evidence="1">Belongs to the gamma-glutamyltransferase family.</text>
</comment>
<comment type="caution">
    <text evidence="7">The sequence shown here is derived from an EMBL/GenBank/DDBJ whole genome shotgun (WGS) entry which is preliminary data.</text>
</comment>
<evidence type="ECO:0000256" key="1">
    <source>
        <dbReference type="ARBA" id="ARBA00009381"/>
    </source>
</evidence>
<dbReference type="PANTHER" id="PTHR43199:SF1">
    <property type="entry name" value="GLUTATHIONE HYDROLASE PROENZYME"/>
    <property type="match status" value="1"/>
</dbReference>
<dbReference type="Pfam" id="PF01019">
    <property type="entry name" value="G_glu_transpept"/>
    <property type="match status" value="1"/>
</dbReference>
<dbReference type="RefSeq" id="WP_211853049.1">
    <property type="nucleotide sequence ID" value="NZ_JAAGBB010000014.1"/>
</dbReference>
<keyword evidence="8" id="KW-1185">Reference proteome</keyword>
<evidence type="ECO:0000256" key="4">
    <source>
        <dbReference type="ARBA" id="ARBA00023145"/>
    </source>
</evidence>
<evidence type="ECO:0000256" key="3">
    <source>
        <dbReference type="ARBA" id="ARBA00022801"/>
    </source>
</evidence>
<feature type="chain" id="PRO_5045327746" evidence="6">
    <location>
        <begin position="17"/>
        <end position="560"/>
    </location>
</feature>
<dbReference type="InterPro" id="IPR043137">
    <property type="entry name" value="GGT_ssub_C"/>
</dbReference>
<name>A0ABS5EYL6_9PROT</name>
<keyword evidence="4" id="KW-0865">Zymogen</keyword>
<protein>
    <submittedName>
        <fullName evidence="7">Gamma-glutamyltransferase family protein</fullName>
    </submittedName>
</protein>
<dbReference type="EMBL" id="JAAGBB010000014">
    <property type="protein sequence ID" value="MBR0665383.1"/>
    <property type="molecule type" value="Genomic_DNA"/>
</dbReference>
<dbReference type="Proteomes" id="UP001196870">
    <property type="component" value="Unassembled WGS sequence"/>
</dbReference>
<feature type="region of interest" description="Disordered" evidence="5">
    <location>
        <begin position="348"/>
        <end position="367"/>
    </location>
</feature>
<feature type="signal peptide" evidence="6">
    <location>
        <begin position="1"/>
        <end position="16"/>
    </location>
</feature>
<dbReference type="Gene3D" id="1.10.246.130">
    <property type="match status" value="1"/>
</dbReference>
<keyword evidence="2" id="KW-0808">Transferase</keyword>
<keyword evidence="6" id="KW-0732">Signal</keyword>
<proteinExistence type="inferred from homology"/>
<accession>A0ABS5EYL6</accession>
<evidence type="ECO:0000256" key="2">
    <source>
        <dbReference type="ARBA" id="ARBA00022679"/>
    </source>
</evidence>
<organism evidence="7 8">
    <name type="scientific">Plastoroseomonas hellenica</name>
    <dbReference type="NCBI Taxonomy" id="2687306"/>
    <lineage>
        <taxon>Bacteria</taxon>
        <taxon>Pseudomonadati</taxon>
        <taxon>Pseudomonadota</taxon>
        <taxon>Alphaproteobacteria</taxon>
        <taxon>Acetobacterales</taxon>
        <taxon>Acetobacteraceae</taxon>
        <taxon>Plastoroseomonas</taxon>
    </lineage>
</organism>
<dbReference type="InterPro" id="IPR051792">
    <property type="entry name" value="GGT_bact"/>
</dbReference>
<sequence>MRLLFMLLLLAASANAAEPPLPAIRQIVVSAHPLASEAGLAMLRQGGSAADAAVAVQAVLSVVEPQASGLGGGALALYWDAATRQLTHLDGIASAPASLPVARLMEGTAGPATVARSGRAVAVPGAVTILGALHAAEGKLPWARLLEPAIRAASDGFPVPPYLHQAVRARSTELARVPALRAMLFDAEGHLLPVGTLIRNPAQAEALRHLAEAGPQALQRGPIADAILAAIAAHPVPGWITATDLAGYAPRRREPVCVEIFARRICSAAPPASGGISVLQQVMMLEAAGIARRAPESVDAAHLLLEASRLAGADRRRWIGDPDQVSVPTDGLIDRAYLADRAARIDPTRAMAETPAGEPPRRHGALPPESVPIAEAATSHIAIRDAAGNALAMTTTNNLNFGAEILATGFVLNNGMTNFATNPGTAEAPAQNRMQPGKRPATTMAPTIVFGADGTPEIILGAGGGARIIDAVATALVEMLAWNRSAATAAARPRIGAQVNPSAAEVEAGTGAEALLPALRALGHTVQAATMNTGLQIIQRDGDAWIGVADPHRDGAARGD</sequence>
<dbReference type="Gene3D" id="3.60.20.40">
    <property type="match status" value="1"/>
</dbReference>
<keyword evidence="3" id="KW-0378">Hydrolase</keyword>
<gene>
    <name evidence="7" type="ORF">GXW71_13545</name>
</gene>
<dbReference type="SUPFAM" id="SSF56235">
    <property type="entry name" value="N-terminal nucleophile aminohydrolases (Ntn hydrolases)"/>
    <property type="match status" value="1"/>
</dbReference>
<dbReference type="InterPro" id="IPR029055">
    <property type="entry name" value="Ntn_hydrolases_N"/>
</dbReference>
<dbReference type="PRINTS" id="PR01210">
    <property type="entry name" value="GGTRANSPTASE"/>
</dbReference>
<evidence type="ECO:0000256" key="6">
    <source>
        <dbReference type="SAM" id="SignalP"/>
    </source>
</evidence>
<reference evidence="8" key="1">
    <citation type="journal article" date="2021" name="Syst. Appl. Microbiol.">
        <title>Roseomonas hellenica sp. nov., isolated from roots of wild-growing Alkanna tinctoria.</title>
        <authorList>
            <person name="Rat A."/>
            <person name="Naranjo H.D."/>
            <person name="Lebbe L."/>
            <person name="Cnockaert M."/>
            <person name="Krigas N."/>
            <person name="Grigoriadou K."/>
            <person name="Maloupa E."/>
            <person name="Willems A."/>
        </authorList>
    </citation>
    <scope>NUCLEOTIDE SEQUENCE [LARGE SCALE GENOMIC DNA]</scope>
    <source>
        <strain evidence="8">LMG 31523</strain>
    </source>
</reference>
<dbReference type="InterPro" id="IPR043138">
    <property type="entry name" value="GGT_lsub"/>
</dbReference>
<dbReference type="PANTHER" id="PTHR43199">
    <property type="entry name" value="GLUTATHIONE HYDROLASE"/>
    <property type="match status" value="1"/>
</dbReference>
<evidence type="ECO:0000313" key="8">
    <source>
        <dbReference type="Proteomes" id="UP001196870"/>
    </source>
</evidence>